<dbReference type="GO" id="GO:0106310">
    <property type="term" value="F:protein serine kinase activity"/>
    <property type="evidence" value="ECO:0007669"/>
    <property type="project" value="RHEA"/>
</dbReference>
<keyword evidence="4 9" id="KW-0547">Nucleotide-binding</keyword>
<keyword evidence="10" id="KW-0472">Membrane</keyword>
<dbReference type="Pfam" id="PF00069">
    <property type="entry name" value="Pkinase"/>
    <property type="match status" value="1"/>
</dbReference>
<sequence>MKIHCTRPGCPRPENLFADLDDKTTLKTVQQKYCTTCGMPLILDGRYLPSRLLGQGGFGAAFLACDRRSPTLRKCVVKLFQPSSDLSPSQLETAQKLFEKEAVVLDELGNQHPQIPNLLAYFPLESSGWQSSQTQQFFYIVQDYIDGQDLEAELAMEGQFSEEKVREVLEEILKVLQFVHDQDVIHRDIKPSNIMRDRQGRLYLLDFGAVKQVTQQANNLGKSTGIFSMGYAPPEQMRGHDVFPSTDLYALAVTCIVLLTGKDPKELYDSHNGRWNWKDKTQVSDSLADILDKMLQSTPSDRFGSAEQVLKLLNAPSPSPTPLPTPIANPISPVFIHPQTQIQSSPSSVSFSTINLLKGAAFTGFEIALLRIAVNGLLGGSLPLLALIIGGTFGGLIFAQYRRWIETKEQVILPLISLAVVIFIPLFGQGIPLSGVIIFPILGALGCVAMTTLFRLIYLILYRFL</sequence>
<reference evidence="12 13" key="1">
    <citation type="journal article" date="2013" name="Front. Microbiol.">
        <title>Comparative genomic analyses of the cyanobacterium, Lyngbya aestuarii BL J, a powerful hydrogen producer.</title>
        <authorList>
            <person name="Kothari A."/>
            <person name="Vaughn M."/>
            <person name="Garcia-Pichel F."/>
        </authorList>
    </citation>
    <scope>NUCLEOTIDE SEQUENCE [LARGE SCALE GENOMIC DNA]</scope>
    <source>
        <strain evidence="12 13">BL J</strain>
    </source>
</reference>
<evidence type="ECO:0000256" key="3">
    <source>
        <dbReference type="ARBA" id="ARBA00022679"/>
    </source>
</evidence>
<evidence type="ECO:0000256" key="1">
    <source>
        <dbReference type="ARBA" id="ARBA00012513"/>
    </source>
</evidence>
<feature type="transmembrane region" description="Helical" evidence="10">
    <location>
        <begin position="411"/>
        <end position="431"/>
    </location>
</feature>
<evidence type="ECO:0000313" key="13">
    <source>
        <dbReference type="Proteomes" id="UP000017127"/>
    </source>
</evidence>
<keyword evidence="3 12" id="KW-0808">Transferase</keyword>
<dbReference type="OrthoDB" id="428645at2"/>
<evidence type="ECO:0000256" key="7">
    <source>
        <dbReference type="ARBA" id="ARBA00047899"/>
    </source>
</evidence>
<dbReference type="AlphaFoldDB" id="U7QJG2"/>
<keyword evidence="10" id="KW-0812">Transmembrane</keyword>
<dbReference type="Gene3D" id="3.30.200.20">
    <property type="entry name" value="Phosphorylase Kinase, domain 1"/>
    <property type="match status" value="1"/>
</dbReference>
<name>U7QJG2_9CYAN</name>
<dbReference type="EMBL" id="AUZM01000024">
    <property type="protein sequence ID" value="ERT07245.1"/>
    <property type="molecule type" value="Genomic_DNA"/>
</dbReference>
<dbReference type="Gene3D" id="1.10.510.10">
    <property type="entry name" value="Transferase(Phosphotransferase) domain 1"/>
    <property type="match status" value="1"/>
</dbReference>
<dbReference type="Proteomes" id="UP000017127">
    <property type="component" value="Unassembled WGS sequence"/>
</dbReference>
<dbReference type="SUPFAM" id="SSF56112">
    <property type="entry name" value="Protein kinase-like (PK-like)"/>
    <property type="match status" value="1"/>
</dbReference>
<evidence type="ECO:0000256" key="9">
    <source>
        <dbReference type="PROSITE-ProRule" id="PRU10141"/>
    </source>
</evidence>
<evidence type="ECO:0000313" key="12">
    <source>
        <dbReference type="EMBL" id="ERT07245.1"/>
    </source>
</evidence>
<dbReference type="SMART" id="SM00220">
    <property type="entry name" value="S_TKc"/>
    <property type="match status" value="1"/>
</dbReference>
<evidence type="ECO:0000256" key="4">
    <source>
        <dbReference type="ARBA" id="ARBA00022741"/>
    </source>
</evidence>
<dbReference type="InterPro" id="IPR000719">
    <property type="entry name" value="Prot_kinase_dom"/>
</dbReference>
<keyword evidence="2" id="KW-0723">Serine/threonine-protein kinase</keyword>
<feature type="transmembrane region" description="Helical" evidence="10">
    <location>
        <begin position="437"/>
        <end position="461"/>
    </location>
</feature>
<dbReference type="PANTHER" id="PTHR24363">
    <property type="entry name" value="SERINE/THREONINE PROTEIN KINASE"/>
    <property type="match status" value="1"/>
</dbReference>
<evidence type="ECO:0000256" key="10">
    <source>
        <dbReference type="SAM" id="Phobius"/>
    </source>
</evidence>
<dbReference type="NCBIfam" id="NF045510">
    <property type="entry name" value="4Cys_prefix_kin"/>
    <property type="match status" value="1"/>
</dbReference>
<keyword evidence="6 9" id="KW-0067">ATP-binding</keyword>
<dbReference type="PROSITE" id="PS50011">
    <property type="entry name" value="PROTEIN_KINASE_DOM"/>
    <property type="match status" value="1"/>
</dbReference>
<gene>
    <name evidence="12" type="primary">spkF</name>
    <name evidence="12" type="ORF">M595_2805</name>
</gene>
<proteinExistence type="predicted"/>
<feature type="domain" description="Protein kinase" evidence="11">
    <location>
        <begin position="47"/>
        <end position="313"/>
    </location>
</feature>
<accession>U7QJG2</accession>
<dbReference type="PROSITE" id="PS00107">
    <property type="entry name" value="PROTEIN_KINASE_ATP"/>
    <property type="match status" value="1"/>
</dbReference>
<dbReference type="InterPro" id="IPR017441">
    <property type="entry name" value="Protein_kinase_ATP_BS"/>
</dbReference>
<comment type="caution">
    <text evidence="12">The sequence shown here is derived from an EMBL/GenBank/DDBJ whole genome shotgun (WGS) entry which is preliminary data.</text>
</comment>
<keyword evidence="13" id="KW-1185">Reference proteome</keyword>
<dbReference type="InterPro" id="IPR011009">
    <property type="entry name" value="Kinase-like_dom_sf"/>
</dbReference>
<dbReference type="PATRIC" id="fig|1348334.3.peg.2717"/>
<organism evidence="12 13">
    <name type="scientific">Lyngbya aestuarii BL J</name>
    <dbReference type="NCBI Taxonomy" id="1348334"/>
    <lineage>
        <taxon>Bacteria</taxon>
        <taxon>Bacillati</taxon>
        <taxon>Cyanobacteriota</taxon>
        <taxon>Cyanophyceae</taxon>
        <taxon>Oscillatoriophycideae</taxon>
        <taxon>Oscillatoriales</taxon>
        <taxon>Microcoleaceae</taxon>
        <taxon>Lyngbya</taxon>
    </lineage>
</organism>
<feature type="binding site" evidence="9">
    <location>
        <position position="78"/>
    </location>
    <ligand>
        <name>ATP</name>
        <dbReference type="ChEBI" id="CHEBI:30616"/>
    </ligand>
</feature>
<dbReference type="PANTHER" id="PTHR24363:SF0">
    <property type="entry name" value="SERINE_THREONINE KINASE LIKE DOMAIN CONTAINING 1"/>
    <property type="match status" value="1"/>
</dbReference>
<keyword evidence="10" id="KW-1133">Transmembrane helix</keyword>
<evidence type="ECO:0000256" key="2">
    <source>
        <dbReference type="ARBA" id="ARBA00022527"/>
    </source>
</evidence>
<dbReference type="GO" id="GO:0005524">
    <property type="term" value="F:ATP binding"/>
    <property type="evidence" value="ECO:0007669"/>
    <property type="project" value="UniProtKB-UniRule"/>
</dbReference>
<dbReference type="CDD" id="cd14014">
    <property type="entry name" value="STKc_PknB_like"/>
    <property type="match status" value="1"/>
</dbReference>
<evidence type="ECO:0000256" key="8">
    <source>
        <dbReference type="ARBA" id="ARBA00048679"/>
    </source>
</evidence>
<dbReference type="EC" id="2.7.11.1" evidence="1"/>
<keyword evidence="5 12" id="KW-0418">Kinase</keyword>
<evidence type="ECO:0000256" key="6">
    <source>
        <dbReference type="ARBA" id="ARBA00022840"/>
    </source>
</evidence>
<evidence type="ECO:0000259" key="11">
    <source>
        <dbReference type="PROSITE" id="PS50011"/>
    </source>
</evidence>
<dbReference type="RefSeq" id="WP_023066578.1">
    <property type="nucleotide sequence ID" value="NZ_AUZM01000024.1"/>
</dbReference>
<comment type="catalytic activity">
    <reaction evidence="7">
        <text>L-threonyl-[protein] + ATP = O-phospho-L-threonyl-[protein] + ADP + H(+)</text>
        <dbReference type="Rhea" id="RHEA:46608"/>
        <dbReference type="Rhea" id="RHEA-COMP:11060"/>
        <dbReference type="Rhea" id="RHEA-COMP:11605"/>
        <dbReference type="ChEBI" id="CHEBI:15378"/>
        <dbReference type="ChEBI" id="CHEBI:30013"/>
        <dbReference type="ChEBI" id="CHEBI:30616"/>
        <dbReference type="ChEBI" id="CHEBI:61977"/>
        <dbReference type="ChEBI" id="CHEBI:456216"/>
        <dbReference type="EC" id="2.7.11.1"/>
    </reaction>
</comment>
<dbReference type="GO" id="GO:0004674">
    <property type="term" value="F:protein serine/threonine kinase activity"/>
    <property type="evidence" value="ECO:0007669"/>
    <property type="project" value="UniProtKB-KW"/>
</dbReference>
<feature type="transmembrane region" description="Helical" evidence="10">
    <location>
        <begin position="377"/>
        <end position="399"/>
    </location>
</feature>
<evidence type="ECO:0000256" key="5">
    <source>
        <dbReference type="ARBA" id="ARBA00022777"/>
    </source>
</evidence>
<comment type="catalytic activity">
    <reaction evidence="8">
        <text>L-seryl-[protein] + ATP = O-phospho-L-seryl-[protein] + ADP + H(+)</text>
        <dbReference type="Rhea" id="RHEA:17989"/>
        <dbReference type="Rhea" id="RHEA-COMP:9863"/>
        <dbReference type="Rhea" id="RHEA-COMP:11604"/>
        <dbReference type="ChEBI" id="CHEBI:15378"/>
        <dbReference type="ChEBI" id="CHEBI:29999"/>
        <dbReference type="ChEBI" id="CHEBI:30616"/>
        <dbReference type="ChEBI" id="CHEBI:83421"/>
        <dbReference type="ChEBI" id="CHEBI:456216"/>
        <dbReference type="EC" id="2.7.11.1"/>
    </reaction>
</comment>
<protein>
    <recommendedName>
        <fullName evidence="1">non-specific serine/threonine protein kinase</fullName>
        <ecNumber evidence="1">2.7.11.1</ecNumber>
    </recommendedName>
</protein>